<evidence type="ECO:0008006" key="4">
    <source>
        <dbReference type="Google" id="ProtNLM"/>
    </source>
</evidence>
<dbReference type="EMBL" id="FXAM01000001">
    <property type="protein sequence ID" value="SMF95294.1"/>
    <property type="molecule type" value="Genomic_DNA"/>
</dbReference>
<feature type="signal peptide" evidence="1">
    <location>
        <begin position="1"/>
        <end position="22"/>
    </location>
</feature>
<keyword evidence="3" id="KW-1185">Reference proteome</keyword>
<accession>A0A1Y6D4I5</accession>
<dbReference type="AlphaFoldDB" id="A0A1Y6D4I5"/>
<organism evidence="2 3">
    <name type="scientific">Methylomagnum ishizawai</name>
    <dbReference type="NCBI Taxonomy" id="1760988"/>
    <lineage>
        <taxon>Bacteria</taxon>
        <taxon>Pseudomonadati</taxon>
        <taxon>Pseudomonadota</taxon>
        <taxon>Gammaproteobacteria</taxon>
        <taxon>Methylococcales</taxon>
        <taxon>Methylococcaceae</taxon>
        <taxon>Methylomagnum</taxon>
    </lineage>
</organism>
<reference evidence="2 3" key="1">
    <citation type="submission" date="2016-12" db="EMBL/GenBank/DDBJ databases">
        <authorList>
            <person name="Song W.-J."/>
            <person name="Kurnit D.M."/>
        </authorList>
    </citation>
    <scope>NUCLEOTIDE SEQUENCE [LARGE SCALE GENOMIC DNA]</scope>
    <source>
        <strain evidence="2 3">175</strain>
    </source>
</reference>
<dbReference type="RefSeq" id="WP_125468933.1">
    <property type="nucleotide sequence ID" value="NZ_FXAM01000001.1"/>
</dbReference>
<gene>
    <name evidence="2" type="ORF">SAMN02949497_2654</name>
</gene>
<keyword evidence="1" id="KW-0732">Signal</keyword>
<evidence type="ECO:0000313" key="3">
    <source>
        <dbReference type="Proteomes" id="UP000192923"/>
    </source>
</evidence>
<evidence type="ECO:0000313" key="2">
    <source>
        <dbReference type="EMBL" id="SMF95294.1"/>
    </source>
</evidence>
<feature type="chain" id="PRO_5013255320" description="MORN repeat variant" evidence="1">
    <location>
        <begin position="23"/>
        <end position="142"/>
    </location>
</feature>
<dbReference type="Proteomes" id="UP000192923">
    <property type="component" value="Unassembled WGS sequence"/>
</dbReference>
<proteinExistence type="predicted"/>
<protein>
    <recommendedName>
        <fullName evidence="4">MORN repeat variant</fullName>
    </recommendedName>
</protein>
<name>A0A1Y6D4I5_9GAMM</name>
<evidence type="ECO:0000256" key="1">
    <source>
        <dbReference type="SAM" id="SignalP"/>
    </source>
</evidence>
<sequence length="142" mass="15987">MRKKLANITMLLGLMLALPVRAEIWVCDYDGSWSTFGSNNKGKFTWNVFWKSKAGAGWEINGEYTDRYGRSLLDGNCNDHTCKLTQVYHSGELNGKQYFWKGNYTDETIGNAKTVNRFEGTWGATPSAGDGLWRAVATCVRK</sequence>
<dbReference type="STRING" id="1760988.SAMN02949497_2654"/>